<evidence type="ECO:0000259" key="5">
    <source>
        <dbReference type="Pfam" id="PF14833"/>
    </source>
</evidence>
<dbReference type="Pfam" id="PF03446">
    <property type="entry name" value="NAD_binding_2"/>
    <property type="match status" value="1"/>
</dbReference>
<feature type="domain" description="6-phosphogluconate dehydrogenase NADP-binding" evidence="4">
    <location>
        <begin position="3"/>
        <end position="162"/>
    </location>
</feature>
<dbReference type="RefSeq" id="WP_093791939.1">
    <property type="nucleotide sequence ID" value="NZ_CP155571.1"/>
</dbReference>
<evidence type="ECO:0000256" key="1">
    <source>
        <dbReference type="ARBA" id="ARBA00009080"/>
    </source>
</evidence>
<dbReference type="InterPro" id="IPR008927">
    <property type="entry name" value="6-PGluconate_DH-like_C_sf"/>
</dbReference>
<dbReference type="Gene3D" id="1.10.1040.10">
    <property type="entry name" value="N-(1-d-carboxylethyl)-l-norvaline Dehydrogenase, domain 2"/>
    <property type="match status" value="1"/>
</dbReference>
<dbReference type="InterPro" id="IPR036291">
    <property type="entry name" value="NAD(P)-bd_dom_sf"/>
</dbReference>
<dbReference type="PANTHER" id="PTHR22981:SF7">
    <property type="entry name" value="3-HYDROXYISOBUTYRATE DEHYDROGENASE, MITOCHONDRIAL"/>
    <property type="match status" value="1"/>
</dbReference>
<keyword evidence="2 6" id="KW-0560">Oxidoreductase</keyword>
<feature type="domain" description="3-hydroxyisobutyrate dehydrogenase-like NAD-binding" evidence="5">
    <location>
        <begin position="165"/>
        <end position="284"/>
    </location>
</feature>
<name>A0ABZ3J3E9_SPOA4</name>
<comment type="similarity">
    <text evidence="1">Belongs to the HIBADH-related family.</text>
</comment>
<dbReference type="EMBL" id="CP155571">
    <property type="protein sequence ID" value="XFO72462.1"/>
    <property type="molecule type" value="Genomic_DNA"/>
</dbReference>
<dbReference type="InterPro" id="IPR006115">
    <property type="entry name" value="6PGDH_NADP-bd"/>
</dbReference>
<dbReference type="InterPro" id="IPR002204">
    <property type="entry name" value="3-OH-isobutyrate_DH-rel_CS"/>
</dbReference>
<sequence>MLKVGFVGLGAMGRPMASNILQAGYSLTVYDIGAAAVEAMKEQGAIAAAGPRQVAQNSDMVMISLPNSTIVEEVVSGKEGLLAGSHPGQVFIDLSSVTPGHTKKMAALAAAKGVGYLDAPVSGGVAGAAAGTLTIMVGGDKRVIDQCQPVLQAIGKKVYHAGPVGSGDAVKLVNNLLLGVNMAAVAEAMTLGVKAGLDPEVLLEIIGSSSGRSYALAAKLPNFVLKGNFEPGFTINLQYKDLEMAVQTAKELGIPLGMANFAQQIYETARAKGLGQKDIAAVITINEELAGIKVREKK</sequence>
<accession>A0ABZ3J3E9</accession>
<protein>
    <submittedName>
        <fullName evidence="6">2-(Hydroxymethyl)glutarate dehydrogenase</fullName>
        <ecNumber evidence="6">1.1.1.291</ecNumber>
    </submittedName>
</protein>
<dbReference type="InterPro" id="IPR029154">
    <property type="entry name" value="HIBADH-like_NADP-bd"/>
</dbReference>
<dbReference type="PIRSF" id="PIRSF000103">
    <property type="entry name" value="HIBADH"/>
    <property type="match status" value="1"/>
</dbReference>
<reference evidence="6" key="1">
    <citation type="submission" date="2024-05" db="EMBL/GenBank/DDBJ databases">
        <title>Isolation and characterization of Sporomusa carbonis sp. nov., a carboxydotrophic hydrogenogen in the genus of Sporomusa isolated from a charcoal burning pile.</title>
        <authorList>
            <person name="Boeer T."/>
            <person name="Rosenbaum F."/>
            <person name="Eysell L."/>
            <person name="Mueller V."/>
            <person name="Daniel R."/>
            <person name="Poehlein A."/>
        </authorList>
    </citation>
    <scope>NUCLEOTIDE SEQUENCE [LARGE SCALE GENOMIC DNA]</scope>
    <source>
        <strain evidence="6">DSM 3132</strain>
    </source>
</reference>
<organism evidence="6 7">
    <name type="scientific">Sporomusa acidovorans (strain ATCC 49682 / DSM 3132 / Mol)</name>
    <dbReference type="NCBI Taxonomy" id="1123286"/>
    <lineage>
        <taxon>Bacteria</taxon>
        <taxon>Bacillati</taxon>
        <taxon>Bacillota</taxon>
        <taxon>Negativicutes</taxon>
        <taxon>Selenomonadales</taxon>
        <taxon>Sporomusaceae</taxon>
        <taxon>Sporomusa</taxon>
    </lineage>
</organism>
<keyword evidence="3" id="KW-0520">NAD</keyword>
<gene>
    <name evidence="6" type="primary">hgd</name>
    <name evidence="6" type="ORF">SPACI_025140</name>
</gene>
<proteinExistence type="inferred from homology"/>
<dbReference type="InterPro" id="IPR013328">
    <property type="entry name" value="6PGD_dom2"/>
</dbReference>
<dbReference type="SUPFAM" id="SSF51735">
    <property type="entry name" value="NAD(P)-binding Rossmann-fold domains"/>
    <property type="match status" value="1"/>
</dbReference>
<dbReference type="EC" id="1.1.1.291" evidence="6"/>
<evidence type="ECO:0000259" key="4">
    <source>
        <dbReference type="Pfam" id="PF03446"/>
    </source>
</evidence>
<dbReference type="PANTHER" id="PTHR22981">
    <property type="entry name" value="3-HYDROXYISOBUTYRATE DEHYDROGENASE-RELATED"/>
    <property type="match status" value="1"/>
</dbReference>
<dbReference type="Gene3D" id="3.40.50.720">
    <property type="entry name" value="NAD(P)-binding Rossmann-like Domain"/>
    <property type="match status" value="1"/>
</dbReference>
<evidence type="ECO:0000313" key="7">
    <source>
        <dbReference type="Proteomes" id="UP000216052"/>
    </source>
</evidence>
<evidence type="ECO:0000313" key="6">
    <source>
        <dbReference type="EMBL" id="XFO72462.1"/>
    </source>
</evidence>
<evidence type="ECO:0000256" key="2">
    <source>
        <dbReference type="ARBA" id="ARBA00023002"/>
    </source>
</evidence>
<dbReference type="SUPFAM" id="SSF48179">
    <property type="entry name" value="6-phosphogluconate dehydrogenase C-terminal domain-like"/>
    <property type="match status" value="1"/>
</dbReference>
<dbReference type="Proteomes" id="UP000216052">
    <property type="component" value="Chromosome"/>
</dbReference>
<dbReference type="PROSITE" id="PS00895">
    <property type="entry name" value="3_HYDROXYISOBUT_DH"/>
    <property type="match status" value="1"/>
</dbReference>
<dbReference type="GO" id="GO:0043718">
    <property type="term" value="F:2-hydroxymethylglutarate dehydrogenase activity"/>
    <property type="evidence" value="ECO:0007669"/>
    <property type="project" value="UniProtKB-EC"/>
</dbReference>
<keyword evidence="7" id="KW-1185">Reference proteome</keyword>
<dbReference type="InterPro" id="IPR015815">
    <property type="entry name" value="HIBADH-related"/>
</dbReference>
<dbReference type="Pfam" id="PF14833">
    <property type="entry name" value="NAD_binding_11"/>
    <property type="match status" value="1"/>
</dbReference>
<evidence type="ECO:0000256" key="3">
    <source>
        <dbReference type="ARBA" id="ARBA00023027"/>
    </source>
</evidence>